<proteinExistence type="predicted"/>
<dbReference type="EMBL" id="CP118166">
    <property type="protein sequence ID" value="WDI32666.1"/>
    <property type="molecule type" value="Genomic_DNA"/>
</dbReference>
<name>A0AAF0CFP4_9PROT</name>
<dbReference type="Pfam" id="PF01381">
    <property type="entry name" value="HTH_3"/>
    <property type="match status" value="1"/>
</dbReference>
<dbReference type="RefSeq" id="WP_274494605.1">
    <property type="nucleotide sequence ID" value="NZ_CP118166.1"/>
</dbReference>
<protein>
    <submittedName>
        <fullName evidence="2">Helix-turn-helix domain-containing protein</fullName>
    </submittedName>
</protein>
<dbReference type="PROSITE" id="PS50943">
    <property type="entry name" value="HTH_CROC1"/>
    <property type="match status" value="1"/>
</dbReference>
<dbReference type="InterPro" id="IPR001387">
    <property type="entry name" value="Cro/C1-type_HTH"/>
</dbReference>
<gene>
    <name evidence="2" type="ORF">PUV54_05580</name>
</gene>
<dbReference type="KEGG" id="hfl:PUV54_05580"/>
<dbReference type="Gene3D" id="1.10.260.40">
    <property type="entry name" value="lambda repressor-like DNA-binding domains"/>
    <property type="match status" value="1"/>
</dbReference>
<dbReference type="InterPro" id="IPR010982">
    <property type="entry name" value="Lambda_DNA-bd_dom_sf"/>
</dbReference>
<keyword evidence="3" id="KW-1185">Reference proteome</keyword>
<feature type="domain" description="HTH cro/C1-type" evidence="1">
    <location>
        <begin position="24"/>
        <end position="78"/>
    </location>
</feature>
<dbReference type="Proteomes" id="UP001214043">
    <property type="component" value="Chromosome"/>
</dbReference>
<dbReference type="SUPFAM" id="SSF47413">
    <property type="entry name" value="lambda repressor-like DNA-binding domains"/>
    <property type="match status" value="1"/>
</dbReference>
<reference evidence="2" key="1">
    <citation type="submission" date="2023-02" db="EMBL/GenBank/DDBJ databases">
        <title>Genome sequence of Hyphococcus flavus.</title>
        <authorList>
            <person name="Rong J.-C."/>
            <person name="Zhao Q."/>
            <person name="Yi M."/>
            <person name="Wu J.-Y."/>
        </authorList>
    </citation>
    <scope>NUCLEOTIDE SEQUENCE</scope>
    <source>
        <strain evidence="2">MCCC 1K03223</strain>
    </source>
</reference>
<dbReference type="SMART" id="SM00530">
    <property type="entry name" value="HTH_XRE"/>
    <property type="match status" value="1"/>
</dbReference>
<sequence>MTKQKAASKKDNPHPVDIHVGSRVKLRRMVMGVSQDTLGKAMGLTFQQIQKYEKGVNRISASKIYELSHQLEVPIQYFFEDYADGPGYTYGFAEGEAGDPFMQLVQSPEGIQLCRCFASIKDPEVKKKVLDLVKSIAESENDDAS</sequence>
<organism evidence="2 3">
    <name type="scientific">Hyphococcus flavus</name>
    <dbReference type="NCBI Taxonomy" id="1866326"/>
    <lineage>
        <taxon>Bacteria</taxon>
        <taxon>Pseudomonadati</taxon>
        <taxon>Pseudomonadota</taxon>
        <taxon>Alphaproteobacteria</taxon>
        <taxon>Parvularculales</taxon>
        <taxon>Parvularculaceae</taxon>
        <taxon>Hyphococcus</taxon>
    </lineage>
</organism>
<evidence type="ECO:0000313" key="3">
    <source>
        <dbReference type="Proteomes" id="UP001214043"/>
    </source>
</evidence>
<dbReference type="AlphaFoldDB" id="A0AAF0CFP4"/>
<dbReference type="GO" id="GO:0003677">
    <property type="term" value="F:DNA binding"/>
    <property type="evidence" value="ECO:0007669"/>
    <property type="project" value="InterPro"/>
</dbReference>
<evidence type="ECO:0000313" key="2">
    <source>
        <dbReference type="EMBL" id="WDI32666.1"/>
    </source>
</evidence>
<evidence type="ECO:0000259" key="1">
    <source>
        <dbReference type="PROSITE" id="PS50943"/>
    </source>
</evidence>
<accession>A0AAF0CFP4</accession>